<keyword evidence="4" id="KW-1185">Reference proteome</keyword>
<dbReference type="Pfam" id="PF01585">
    <property type="entry name" value="G-patch"/>
    <property type="match status" value="1"/>
</dbReference>
<feature type="region of interest" description="Disordered" evidence="1">
    <location>
        <begin position="170"/>
        <end position="207"/>
    </location>
</feature>
<feature type="compositionally biased region" description="Basic and acidic residues" evidence="1">
    <location>
        <begin position="55"/>
        <end position="82"/>
    </location>
</feature>
<dbReference type="Proteomes" id="UP001530315">
    <property type="component" value="Unassembled WGS sequence"/>
</dbReference>
<dbReference type="PROSITE" id="PS50174">
    <property type="entry name" value="G_PATCH"/>
    <property type="match status" value="1"/>
</dbReference>
<feature type="compositionally biased region" description="Basic residues" evidence="1">
    <location>
        <begin position="264"/>
        <end position="278"/>
    </location>
</feature>
<dbReference type="InterPro" id="IPR050656">
    <property type="entry name" value="PINX1"/>
</dbReference>
<evidence type="ECO:0000259" key="2">
    <source>
        <dbReference type="PROSITE" id="PS50174"/>
    </source>
</evidence>
<accession>A0ABD3P1K4</accession>
<proteinExistence type="predicted"/>
<dbReference type="SMART" id="SM00443">
    <property type="entry name" value="G_patch"/>
    <property type="match status" value="1"/>
</dbReference>
<dbReference type="InterPro" id="IPR000467">
    <property type="entry name" value="G_patch_dom"/>
</dbReference>
<organism evidence="3 4">
    <name type="scientific">Stephanodiscus triporus</name>
    <dbReference type="NCBI Taxonomy" id="2934178"/>
    <lineage>
        <taxon>Eukaryota</taxon>
        <taxon>Sar</taxon>
        <taxon>Stramenopiles</taxon>
        <taxon>Ochrophyta</taxon>
        <taxon>Bacillariophyta</taxon>
        <taxon>Coscinodiscophyceae</taxon>
        <taxon>Thalassiosirophycidae</taxon>
        <taxon>Stephanodiscales</taxon>
        <taxon>Stephanodiscaceae</taxon>
        <taxon>Stephanodiscus</taxon>
    </lineage>
</organism>
<feature type="compositionally biased region" description="Basic and acidic residues" evidence="1">
    <location>
        <begin position="112"/>
        <end position="140"/>
    </location>
</feature>
<dbReference type="EMBL" id="JALLAZ020001062">
    <property type="protein sequence ID" value="KAL3781492.1"/>
    <property type="molecule type" value="Genomic_DNA"/>
</dbReference>
<dbReference type="PANTHER" id="PTHR23149:SF9">
    <property type="entry name" value="G PATCH DOMAIN-CONTAINING PROTEIN 4"/>
    <property type="match status" value="1"/>
</dbReference>
<feature type="region of interest" description="Disordered" evidence="1">
    <location>
        <begin position="41"/>
        <end position="82"/>
    </location>
</feature>
<name>A0ABD3P1K4_9STRA</name>
<feature type="region of interest" description="Disordered" evidence="1">
    <location>
        <begin position="219"/>
        <end position="319"/>
    </location>
</feature>
<comment type="caution">
    <text evidence="3">The sequence shown here is derived from an EMBL/GenBank/DDBJ whole genome shotgun (WGS) entry which is preliminary data.</text>
</comment>
<feature type="domain" description="G-patch" evidence="2">
    <location>
        <begin position="34"/>
        <end position="80"/>
    </location>
</feature>
<evidence type="ECO:0000313" key="4">
    <source>
        <dbReference type="Proteomes" id="UP001530315"/>
    </source>
</evidence>
<feature type="compositionally biased region" description="Basic and acidic residues" evidence="1">
    <location>
        <begin position="173"/>
        <end position="197"/>
    </location>
</feature>
<evidence type="ECO:0000313" key="3">
    <source>
        <dbReference type="EMBL" id="KAL3781492.1"/>
    </source>
</evidence>
<reference evidence="3 4" key="1">
    <citation type="submission" date="2024-10" db="EMBL/GenBank/DDBJ databases">
        <title>Updated reference genomes for cyclostephanoid diatoms.</title>
        <authorList>
            <person name="Roberts W.R."/>
            <person name="Alverson A.J."/>
        </authorList>
    </citation>
    <scope>NUCLEOTIDE SEQUENCE [LARGE SCALE GENOMIC DNA]</scope>
    <source>
        <strain evidence="3 4">AJA276-08</strain>
    </source>
</reference>
<feature type="compositionally biased region" description="Basic residues" evidence="1">
    <location>
        <begin position="302"/>
        <end position="319"/>
    </location>
</feature>
<gene>
    <name evidence="3" type="ORF">ACHAW5_003486</name>
</gene>
<feature type="region of interest" description="Disordered" evidence="1">
    <location>
        <begin position="96"/>
        <end position="143"/>
    </location>
</feature>
<evidence type="ECO:0000256" key="1">
    <source>
        <dbReference type="SAM" id="MobiDB-lite"/>
    </source>
</evidence>
<sequence>MAYTNLCGKKLQAKLGGTLNESATSHSPALLPSSQSFAKRQLEKMGWKEGTGLGKRRDGMQRHVVIKQREDEMGLGREKEKAREIGNVWWKDSVGGTLARLQQQKKKKTKKKGEDGNDQKKRRKDEREKEKKSKDTDSAGERTSLIAAAIRTFTDDELFAATGGARFGMRAQRRAEGKWKRTESGSELTEMERKAKQNMEWNGRGSARVVIEGGEALTTTMATAGKRKRCSDDDKDAIATISPSISDEERDASAGADAEDERRRSKKGEKKKKKRKLKRESSKVLHEASLSSTDFEEYGGCKKTKKGKKSKKSSKKQLE</sequence>
<protein>
    <recommendedName>
        <fullName evidence="2">G-patch domain-containing protein</fullName>
    </recommendedName>
</protein>
<dbReference type="PANTHER" id="PTHR23149">
    <property type="entry name" value="G PATCH DOMAIN CONTAINING PROTEIN"/>
    <property type="match status" value="1"/>
</dbReference>
<dbReference type="AlphaFoldDB" id="A0ABD3P1K4"/>